<sequence length="360" mass="41584">MEKNILLFPVFLLLWIPYTKAQSQAVTNEQRAKALQEAIYKHLYNSSTQLFIQTNVPAKNHNLHADLWGLCAMIQAANEMEALDPAQAYMPPVVKAIDQYYDPAPPAPGFASYVMKERQEDRYYDDNQWIGIAYMDAYRRNKQPAYLDGGRMIYTFMMTGYDTVSGGGLYWREKDLTTKNTCSNGPGILLALQLYAATQQKGYLDTALLLYTWTNRHLQAGNGVYWDAIKPLQHRIDSATYTYNTGTMLEANVKLYRLTKEKRYLREAQRIAAGSYDHFIKTGKLGTAYWFNAVLLRGYEALYQIDKNNKYLKAMQEYADHVWEKERNEQHLVGRKPEKELLAQAGMLEIYARLARLKIQ</sequence>
<dbReference type="SUPFAM" id="SSF48208">
    <property type="entry name" value="Six-hairpin glycosidases"/>
    <property type="match status" value="1"/>
</dbReference>
<reference evidence="1 2" key="1">
    <citation type="submission" date="2024-06" db="EMBL/GenBank/DDBJ databases">
        <title>Chitinophaga defluvii sp. nov., isolated from municipal sewage.</title>
        <authorList>
            <person name="Zhang L."/>
        </authorList>
    </citation>
    <scope>NUCLEOTIDE SEQUENCE [LARGE SCALE GENOMIC DNA]</scope>
    <source>
        <strain evidence="1 2">H8</strain>
    </source>
</reference>
<dbReference type="GO" id="GO:0016787">
    <property type="term" value="F:hydrolase activity"/>
    <property type="evidence" value="ECO:0007669"/>
    <property type="project" value="UniProtKB-KW"/>
</dbReference>
<protein>
    <submittedName>
        <fullName evidence="1">Glycoside hydrolase family 76 protein</fullName>
    </submittedName>
</protein>
<keyword evidence="1" id="KW-0378">Hydrolase</keyword>
<dbReference type="PANTHER" id="PTHR47791:SF4">
    <property type="entry name" value="(PUTATIVE SECRETED PROTEIN)-RELATED"/>
    <property type="match status" value="1"/>
</dbReference>
<dbReference type="PANTHER" id="PTHR47791">
    <property type="entry name" value="MEIOTICALLY UP-REGULATED GENE 191 PROTEIN"/>
    <property type="match status" value="1"/>
</dbReference>
<keyword evidence="2" id="KW-1185">Reference proteome</keyword>
<dbReference type="Gene3D" id="1.50.10.20">
    <property type="match status" value="1"/>
</dbReference>
<comment type="caution">
    <text evidence="1">The sequence shown here is derived from an EMBL/GenBank/DDBJ whole genome shotgun (WGS) entry which is preliminary data.</text>
</comment>
<evidence type="ECO:0000313" key="2">
    <source>
        <dbReference type="Proteomes" id="UP001549749"/>
    </source>
</evidence>
<dbReference type="PIRSF" id="PIRSF021505">
    <property type="entry name" value="O_gly_hdrol"/>
    <property type="match status" value="1"/>
</dbReference>
<proteinExistence type="predicted"/>
<dbReference type="InterPro" id="IPR053169">
    <property type="entry name" value="MUG_Protein"/>
</dbReference>
<accession>A0ABV2TCK8</accession>
<dbReference type="InterPro" id="IPR005198">
    <property type="entry name" value="Glyco_hydro_76"/>
</dbReference>
<dbReference type="Pfam" id="PF03663">
    <property type="entry name" value="Glyco_hydro_76"/>
    <property type="match status" value="1"/>
</dbReference>
<dbReference type="Proteomes" id="UP001549749">
    <property type="component" value="Unassembled WGS sequence"/>
</dbReference>
<organism evidence="1 2">
    <name type="scientific">Chitinophaga defluvii</name>
    <dbReference type="NCBI Taxonomy" id="3163343"/>
    <lineage>
        <taxon>Bacteria</taxon>
        <taxon>Pseudomonadati</taxon>
        <taxon>Bacteroidota</taxon>
        <taxon>Chitinophagia</taxon>
        <taxon>Chitinophagales</taxon>
        <taxon>Chitinophagaceae</taxon>
        <taxon>Chitinophaga</taxon>
    </lineage>
</organism>
<gene>
    <name evidence="1" type="ORF">ABR189_25540</name>
</gene>
<dbReference type="EMBL" id="JBEXAC010000002">
    <property type="protein sequence ID" value="MET7000771.1"/>
    <property type="molecule type" value="Genomic_DNA"/>
</dbReference>
<name>A0ABV2TCK8_9BACT</name>
<dbReference type="RefSeq" id="WP_354663324.1">
    <property type="nucleotide sequence ID" value="NZ_JBEXAC010000002.1"/>
</dbReference>
<dbReference type="InterPro" id="IPR014512">
    <property type="entry name" value="O_gly_hydro"/>
</dbReference>
<dbReference type="InterPro" id="IPR008928">
    <property type="entry name" value="6-hairpin_glycosidase_sf"/>
</dbReference>
<evidence type="ECO:0000313" key="1">
    <source>
        <dbReference type="EMBL" id="MET7000771.1"/>
    </source>
</evidence>